<dbReference type="InterPro" id="IPR059100">
    <property type="entry name" value="TSP3_bac"/>
</dbReference>
<feature type="region of interest" description="Disordered" evidence="5">
    <location>
        <begin position="87"/>
        <end position="202"/>
    </location>
</feature>
<evidence type="ECO:0000256" key="4">
    <source>
        <dbReference type="ARBA" id="ARBA00022837"/>
    </source>
</evidence>
<keyword evidence="6" id="KW-1133">Transmembrane helix</keyword>
<dbReference type="Proteomes" id="UP000034711">
    <property type="component" value="Unassembled WGS sequence"/>
</dbReference>
<feature type="compositionally biased region" description="Polar residues" evidence="5">
    <location>
        <begin position="148"/>
        <end position="157"/>
    </location>
</feature>
<sequence length="202" mass="21320">MFNNLPGQQPEDIFNETDSVPHPKPPTPQPSQPSKPSQPSQLTTVQELEAELTPRKSFPVKPLLFVGVIVLVIGVAAAISSFLLSSQTSSLPPEPSAPSPSAQNVAPPIESEPEPDPSVPPAPIIIPEPPAPESDTDQDGLSDVLEAQNGTDPTNPDTDQDGLSDREEVMIYRTNPLNPDTDGDTFSDGSEVKNGYSPTGPG</sequence>
<feature type="compositionally biased region" description="Pro residues" evidence="5">
    <location>
        <begin position="116"/>
        <end position="132"/>
    </location>
</feature>
<dbReference type="Gene3D" id="4.10.1080.10">
    <property type="entry name" value="TSP type-3 repeat"/>
    <property type="match status" value="1"/>
</dbReference>
<proteinExistence type="predicted"/>
<feature type="region of interest" description="Disordered" evidence="5">
    <location>
        <begin position="1"/>
        <end position="48"/>
    </location>
</feature>
<dbReference type="Pfam" id="PF18884">
    <property type="entry name" value="TSP3_bac"/>
    <property type="match status" value="2"/>
</dbReference>
<keyword evidence="3" id="KW-0732">Signal</keyword>
<reference evidence="7 8" key="1">
    <citation type="journal article" date="2015" name="Nature">
        <title>rRNA introns, odd ribosomes, and small enigmatic genomes across a large radiation of phyla.</title>
        <authorList>
            <person name="Brown C.T."/>
            <person name="Hug L.A."/>
            <person name="Thomas B.C."/>
            <person name="Sharon I."/>
            <person name="Castelle C.J."/>
            <person name="Singh A."/>
            <person name="Wilkins M.J."/>
            <person name="Williams K.H."/>
            <person name="Banfield J.F."/>
        </authorList>
    </citation>
    <scope>NUCLEOTIDE SEQUENCE [LARGE SCALE GENOMIC DNA]</scope>
</reference>
<dbReference type="EMBL" id="LCRI01000018">
    <property type="protein sequence ID" value="KKW32600.1"/>
    <property type="molecule type" value="Genomic_DNA"/>
</dbReference>
<feature type="transmembrane region" description="Helical" evidence="6">
    <location>
        <begin position="63"/>
        <end position="84"/>
    </location>
</feature>
<evidence type="ECO:0000256" key="6">
    <source>
        <dbReference type="SAM" id="Phobius"/>
    </source>
</evidence>
<keyword evidence="6" id="KW-0812">Transmembrane</keyword>
<accession>A0A0G1XP26</accession>
<evidence type="ECO:0000313" key="8">
    <source>
        <dbReference type="Proteomes" id="UP000034711"/>
    </source>
</evidence>
<dbReference type="PANTHER" id="PTHR37467:SF1">
    <property type="entry name" value="EXPORTED CALCIUM-BINDING GLYCOPROTEIN"/>
    <property type="match status" value="1"/>
</dbReference>
<comment type="subcellular location">
    <subcellularLocation>
        <location evidence="1">Secreted</location>
    </subcellularLocation>
</comment>
<keyword evidence="4" id="KW-0106">Calcium</keyword>
<gene>
    <name evidence="7" type="ORF">UY77_C0018G0003</name>
</gene>
<evidence type="ECO:0008006" key="9">
    <source>
        <dbReference type="Google" id="ProtNLM"/>
    </source>
</evidence>
<feature type="non-terminal residue" evidence="7">
    <location>
        <position position="202"/>
    </location>
</feature>
<dbReference type="InterPro" id="IPR053180">
    <property type="entry name" value="Ca-binding_acidic-repeat"/>
</dbReference>
<name>A0A0G1XP26_9BACT</name>
<feature type="compositionally biased region" description="Pro residues" evidence="5">
    <location>
        <begin position="22"/>
        <end position="33"/>
    </location>
</feature>
<evidence type="ECO:0000256" key="5">
    <source>
        <dbReference type="SAM" id="MobiDB-lite"/>
    </source>
</evidence>
<keyword evidence="2" id="KW-0964">Secreted</keyword>
<dbReference type="SUPFAM" id="SSF103647">
    <property type="entry name" value="TSP type-3 repeat"/>
    <property type="match status" value="1"/>
</dbReference>
<keyword evidence="6" id="KW-0472">Membrane</keyword>
<dbReference type="PANTHER" id="PTHR37467">
    <property type="entry name" value="EXPORTED CALCIUM-BINDING GLYCOPROTEIN-RELATED"/>
    <property type="match status" value="1"/>
</dbReference>
<evidence type="ECO:0000256" key="1">
    <source>
        <dbReference type="ARBA" id="ARBA00004613"/>
    </source>
</evidence>
<evidence type="ECO:0000313" key="7">
    <source>
        <dbReference type="EMBL" id="KKW32600.1"/>
    </source>
</evidence>
<dbReference type="InterPro" id="IPR028974">
    <property type="entry name" value="TSP_type-3_rpt"/>
</dbReference>
<protein>
    <recommendedName>
        <fullName evidence="9">S-layer domain-containing protein</fullName>
    </recommendedName>
</protein>
<dbReference type="GO" id="GO:0005509">
    <property type="term" value="F:calcium ion binding"/>
    <property type="evidence" value="ECO:0007669"/>
    <property type="project" value="InterPro"/>
</dbReference>
<evidence type="ECO:0000256" key="2">
    <source>
        <dbReference type="ARBA" id="ARBA00022525"/>
    </source>
</evidence>
<organism evidence="7 8">
    <name type="scientific">Candidatus Uhrbacteria bacterium GW2011_GWA2_53_10</name>
    <dbReference type="NCBI Taxonomy" id="1618980"/>
    <lineage>
        <taxon>Bacteria</taxon>
        <taxon>Candidatus Uhriibacteriota</taxon>
    </lineage>
</organism>
<dbReference type="AlphaFoldDB" id="A0A0G1XP26"/>
<evidence type="ECO:0000256" key="3">
    <source>
        <dbReference type="ARBA" id="ARBA00022729"/>
    </source>
</evidence>
<comment type="caution">
    <text evidence="7">The sequence shown here is derived from an EMBL/GenBank/DDBJ whole genome shotgun (WGS) entry which is preliminary data.</text>
</comment>